<evidence type="ECO:0000313" key="2">
    <source>
        <dbReference type="Proteomes" id="UP000275777"/>
    </source>
</evidence>
<proteinExistence type="predicted"/>
<reference evidence="1 2" key="1">
    <citation type="submission" date="2018-12" db="EMBL/GenBank/DDBJ databases">
        <authorList>
            <consortium name="Pathogen Informatics"/>
        </authorList>
    </citation>
    <scope>NUCLEOTIDE SEQUENCE [LARGE SCALE GENOMIC DNA]</scope>
    <source>
        <strain evidence="1 2">NCTC9695</strain>
    </source>
</reference>
<gene>
    <name evidence="1" type="ORF">NCTC9695_02259</name>
</gene>
<evidence type="ECO:0000313" key="1">
    <source>
        <dbReference type="EMBL" id="VEB41819.1"/>
    </source>
</evidence>
<dbReference type="Proteomes" id="UP000275777">
    <property type="component" value="Chromosome"/>
</dbReference>
<accession>A0A3S4HKX5</accession>
<organism evidence="1 2">
    <name type="scientific">Chromobacterium violaceum</name>
    <dbReference type="NCBI Taxonomy" id="536"/>
    <lineage>
        <taxon>Bacteria</taxon>
        <taxon>Pseudomonadati</taxon>
        <taxon>Pseudomonadota</taxon>
        <taxon>Betaproteobacteria</taxon>
        <taxon>Neisseriales</taxon>
        <taxon>Chromobacteriaceae</taxon>
        <taxon>Chromobacterium</taxon>
    </lineage>
</organism>
<sequence>MKVIRPLLVVFGGLSLITGLAYPLATTASPRRRSRRRPTAA</sequence>
<protein>
    <recommendedName>
        <fullName evidence="3">Potassium-transporting ATPase subunit C</fullName>
    </recommendedName>
</protein>
<dbReference type="AlphaFoldDB" id="A0A3S4HKX5"/>
<name>A0A3S4HKX5_CHRVL</name>
<dbReference type="EMBL" id="LR134182">
    <property type="protein sequence ID" value="VEB41819.1"/>
    <property type="molecule type" value="Genomic_DNA"/>
</dbReference>
<evidence type="ECO:0008006" key="3">
    <source>
        <dbReference type="Google" id="ProtNLM"/>
    </source>
</evidence>